<reference evidence="1" key="1">
    <citation type="submission" date="2014-11" db="EMBL/GenBank/DDBJ databases">
        <authorList>
            <person name="Amaro Gonzalez C."/>
        </authorList>
    </citation>
    <scope>NUCLEOTIDE SEQUENCE</scope>
</reference>
<evidence type="ECO:0000313" key="1">
    <source>
        <dbReference type="EMBL" id="JAH63477.1"/>
    </source>
</evidence>
<organism evidence="1">
    <name type="scientific">Anguilla anguilla</name>
    <name type="common">European freshwater eel</name>
    <name type="synonym">Muraena anguilla</name>
    <dbReference type="NCBI Taxonomy" id="7936"/>
    <lineage>
        <taxon>Eukaryota</taxon>
        <taxon>Metazoa</taxon>
        <taxon>Chordata</taxon>
        <taxon>Craniata</taxon>
        <taxon>Vertebrata</taxon>
        <taxon>Euteleostomi</taxon>
        <taxon>Actinopterygii</taxon>
        <taxon>Neopterygii</taxon>
        <taxon>Teleostei</taxon>
        <taxon>Anguilliformes</taxon>
        <taxon>Anguillidae</taxon>
        <taxon>Anguilla</taxon>
    </lineage>
</organism>
<dbReference type="AlphaFoldDB" id="A0A0E9UCL7"/>
<name>A0A0E9UCL7_ANGAN</name>
<reference evidence="1" key="2">
    <citation type="journal article" date="2015" name="Fish Shellfish Immunol.">
        <title>Early steps in the European eel (Anguilla anguilla)-Vibrio vulnificus interaction in the gills: Role of the RtxA13 toxin.</title>
        <authorList>
            <person name="Callol A."/>
            <person name="Pajuelo D."/>
            <person name="Ebbesson L."/>
            <person name="Teles M."/>
            <person name="MacKenzie S."/>
            <person name="Amaro C."/>
        </authorList>
    </citation>
    <scope>NUCLEOTIDE SEQUENCE</scope>
</reference>
<accession>A0A0E9UCL7</accession>
<sequence length="19" mass="2324">MIKGRYINPKVHNLKQQQQ</sequence>
<proteinExistence type="predicted"/>
<dbReference type="EMBL" id="GBXM01045100">
    <property type="protein sequence ID" value="JAH63477.1"/>
    <property type="molecule type" value="Transcribed_RNA"/>
</dbReference>
<protein>
    <submittedName>
        <fullName evidence="1">Uncharacterized protein</fullName>
    </submittedName>
</protein>